<sequence>MPTTRSRGLSTADLDTLRTAVEAGRKPKVQFTSAAGQVAGQIGQVVRFDDPSADEWVVVRFGRDELPFAPGDLQLPPPKPPRPKTAPAPRQAAGASSPAPVAVDAAPSAKTPEPAAAVAAATATPSRTVTAPAGTPSTAAEAAAAAKPGGATKQPTPAPAKPAATPATPANASASAAPKSRPARKAAAKRAPDLTVTLGHHDGQWTVSAARGARVLIKPTPVRAADALRMVGQLDSPAVAEAVEEIVAAARAEAEEQAERLRRELAEVEAALADLSDDE</sequence>
<protein>
    <submittedName>
        <fullName evidence="3">Uncharacterized protein</fullName>
    </submittedName>
</protein>
<gene>
    <name evidence="3" type="ORF">SAMN05443668_1104</name>
</gene>
<feature type="compositionally biased region" description="Low complexity" evidence="2">
    <location>
        <begin position="87"/>
        <end position="152"/>
    </location>
</feature>
<organism evidence="3 4">
    <name type="scientific">Cryptosporangium aurantiacum</name>
    <dbReference type="NCBI Taxonomy" id="134849"/>
    <lineage>
        <taxon>Bacteria</taxon>
        <taxon>Bacillati</taxon>
        <taxon>Actinomycetota</taxon>
        <taxon>Actinomycetes</taxon>
        <taxon>Cryptosporangiales</taxon>
        <taxon>Cryptosporangiaceae</taxon>
        <taxon>Cryptosporangium</taxon>
    </lineage>
</organism>
<reference evidence="3 4" key="1">
    <citation type="submission" date="2016-11" db="EMBL/GenBank/DDBJ databases">
        <authorList>
            <person name="Jaros S."/>
            <person name="Januszkiewicz K."/>
            <person name="Wedrychowicz H."/>
        </authorList>
    </citation>
    <scope>NUCLEOTIDE SEQUENCE [LARGE SCALE GENOMIC DNA]</scope>
    <source>
        <strain evidence="3 4">DSM 46144</strain>
    </source>
</reference>
<feature type="compositionally biased region" description="Pro residues" evidence="2">
    <location>
        <begin position="75"/>
        <end position="86"/>
    </location>
</feature>
<dbReference type="RefSeq" id="WP_073261026.1">
    <property type="nucleotide sequence ID" value="NZ_FRCS01000010.1"/>
</dbReference>
<evidence type="ECO:0000256" key="1">
    <source>
        <dbReference type="SAM" id="Coils"/>
    </source>
</evidence>
<dbReference type="OrthoDB" id="5189560at2"/>
<name>A0A1M7RCW7_9ACTN</name>
<keyword evidence="1" id="KW-0175">Coiled coil</keyword>
<evidence type="ECO:0000313" key="4">
    <source>
        <dbReference type="Proteomes" id="UP000184440"/>
    </source>
</evidence>
<dbReference type="STRING" id="134849.SAMN05443668_1104"/>
<evidence type="ECO:0000256" key="2">
    <source>
        <dbReference type="SAM" id="MobiDB-lite"/>
    </source>
</evidence>
<evidence type="ECO:0000313" key="3">
    <source>
        <dbReference type="EMBL" id="SHN43989.1"/>
    </source>
</evidence>
<dbReference type="Proteomes" id="UP000184440">
    <property type="component" value="Unassembled WGS sequence"/>
</dbReference>
<accession>A0A1M7RCW7</accession>
<dbReference type="AlphaFoldDB" id="A0A1M7RCW7"/>
<proteinExistence type="predicted"/>
<feature type="coiled-coil region" evidence="1">
    <location>
        <begin position="240"/>
        <end position="278"/>
    </location>
</feature>
<dbReference type="EMBL" id="FRCS01000010">
    <property type="protein sequence ID" value="SHN43989.1"/>
    <property type="molecule type" value="Genomic_DNA"/>
</dbReference>
<keyword evidence="4" id="KW-1185">Reference proteome</keyword>
<feature type="region of interest" description="Disordered" evidence="2">
    <location>
        <begin position="67"/>
        <end position="197"/>
    </location>
</feature>
<feature type="compositionally biased region" description="Low complexity" evidence="2">
    <location>
        <begin position="161"/>
        <end position="180"/>
    </location>
</feature>